<sequence length="92" mass="10369">MEPANRSPQGSHWVGQPSPPRGVDISGLAGGQLDPRKPLPQSIYRLASAQMDESHEDFKKGRKQLRNAQDFAREQSYQLRDQLQGVLEDTLR</sequence>
<proteinExistence type="predicted"/>
<accession>A0AAN6ZUP3</accession>
<dbReference type="EMBL" id="MU857041">
    <property type="protein sequence ID" value="KAK4150953.1"/>
    <property type="molecule type" value="Genomic_DNA"/>
</dbReference>
<evidence type="ECO:0000313" key="2">
    <source>
        <dbReference type="EMBL" id="KAK4150953.1"/>
    </source>
</evidence>
<organism evidence="2 3">
    <name type="scientific">Chaetomidium leptoderma</name>
    <dbReference type="NCBI Taxonomy" id="669021"/>
    <lineage>
        <taxon>Eukaryota</taxon>
        <taxon>Fungi</taxon>
        <taxon>Dikarya</taxon>
        <taxon>Ascomycota</taxon>
        <taxon>Pezizomycotina</taxon>
        <taxon>Sordariomycetes</taxon>
        <taxon>Sordariomycetidae</taxon>
        <taxon>Sordariales</taxon>
        <taxon>Chaetomiaceae</taxon>
        <taxon>Chaetomidium</taxon>
    </lineage>
</organism>
<dbReference type="Proteomes" id="UP001302745">
    <property type="component" value="Unassembled WGS sequence"/>
</dbReference>
<name>A0AAN6ZUP3_9PEZI</name>
<comment type="caution">
    <text evidence="2">The sequence shown here is derived from an EMBL/GenBank/DDBJ whole genome shotgun (WGS) entry which is preliminary data.</text>
</comment>
<protein>
    <submittedName>
        <fullName evidence="2">Uncharacterized protein</fullName>
    </submittedName>
</protein>
<reference evidence="2" key="1">
    <citation type="journal article" date="2023" name="Mol. Phylogenet. Evol.">
        <title>Genome-scale phylogeny and comparative genomics of the fungal order Sordariales.</title>
        <authorList>
            <person name="Hensen N."/>
            <person name="Bonometti L."/>
            <person name="Westerberg I."/>
            <person name="Brannstrom I.O."/>
            <person name="Guillou S."/>
            <person name="Cros-Aarteil S."/>
            <person name="Calhoun S."/>
            <person name="Haridas S."/>
            <person name="Kuo A."/>
            <person name="Mondo S."/>
            <person name="Pangilinan J."/>
            <person name="Riley R."/>
            <person name="LaButti K."/>
            <person name="Andreopoulos B."/>
            <person name="Lipzen A."/>
            <person name="Chen C."/>
            <person name="Yan M."/>
            <person name="Daum C."/>
            <person name="Ng V."/>
            <person name="Clum A."/>
            <person name="Steindorff A."/>
            <person name="Ohm R.A."/>
            <person name="Martin F."/>
            <person name="Silar P."/>
            <person name="Natvig D.O."/>
            <person name="Lalanne C."/>
            <person name="Gautier V."/>
            <person name="Ament-Velasquez S.L."/>
            <person name="Kruys A."/>
            <person name="Hutchinson M.I."/>
            <person name="Powell A.J."/>
            <person name="Barry K."/>
            <person name="Miller A.N."/>
            <person name="Grigoriev I.V."/>
            <person name="Debuchy R."/>
            <person name="Gladieux P."/>
            <person name="Hiltunen Thoren M."/>
            <person name="Johannesson H."/>
        </authorList>
    </citation>
    <scope>NUCLEOTIDE SEQUENCE</scope>
    <source>
        <strain evidence="2">CBS 538.74</strain>
    </source>
</reference>
<gene>
    <name evidence="2" type="ORF">C8A00DRAFT_36417</name>
</gene>
<evidence type="ECO:0000256" key="1">
    <source>
        <dbReference type="SAM" id="MobiDB-lite"/>
    </source>
</evidence>
<keyword evidence="3" id="KW-1185">Reference proteome</keyword>
<feature type="region of interest" description="Disordered" evidence="1">
    <location>
        <begin position="1"/>
        <end position="39"/>
    </location>
</feature>
<dbReference type="AlphaFoldDB" id="A0AAN6ZUP3"/>
<evidence type="ECO:0000313" key="3">
    <source>
        <dbReference type="Proteomes" id="UP001302745"/>
    </source>
</evidence>
<reference evidence="2" key="2">
    <citation type="submission" date="2023-05" db="EMBL/GenBank/DDBJ databases">
        <authorList>
            <consortium name="Lawrence Berkeley National Laboratory"/>
            <person name="Steindorff A."/>
            <person name="Hensen N."/>
            <person name="Bonometti L."/>
            <person name="Westerberg I."/>
            <person name="Brannstrom I.O."/>
            <person name="Guillou S."/>
            <person name="Cros-Aarteil S."/>
            <person name="Calhoun S."/>
            <person name="Haridas S."/>
            <person name="Kuo A."/>
            <person name="Mondo S."/>
            <person name="Pangilinan J."/>
            <person name="Riley R."/>
            <person name="Labutti K."/>
            <person name="Andreopoulos B."/>
            <person name="Lipzen A."/>
            <person name="Chen C."/>
            <person name="Yanf M."/>
            <person name="Daum C."/>
            <person name="Ng V."/>
            <person name="Clum A."/>
            <person name="Ohm R."/>
            <person name="Martin F."/>
            <person name="Silar P."/>
            <person name="Natvig D."/>
            <person name="Lalanne C."/>
            <person name="Gautier V."/>
            <person name="Ament-Velasquez S.L."/>
            <person name="Kruys A."/>
            <person name="Hutchinson M.I."/>
            <person name="Powell A.J."/>
            <person name="Barry K."/>
            <person name="Miller A.N."/>
            <person name="Grigoriev I.V."/>
            <person name="Debuchy R."/>
            <person name="Gladieux P."/>
            <person name="Thoren M.H."/>
            <person name="Johannesson H."/>
        </authorList>
    </citation>
    <scope>NUCLEOTIDE SEQUENCE</scope>
    <source>
        <strain evidence="2">CBS 538.74</strain>
    </source>
</reference>
<feature type="compositionally biased region" description="Polar residues" evidence="1">
    <location>
        <begin position="1"/>
        <end position="10"/>
    </location>
</feature>